<dbReference type="SUPFAM" id="SSF52540">
    <property type="entry name" value="P-loop containing nucleoside triphosphate hydrolases"/>
    <property type="match status" value="1"/>
</dbReference>
<dbReference type="Gene3D" id="3.40.50.300">
    <property type="entry name" value="P-loop containing nucleotide triphosphate hydrolases"/>
    <property type="match status" value="1"/>
</dbReference>
<evidence type="ECO:0000259" key="5">
    <source>
        <dbReference type="PROSITE" id="PS51719"/>
    </source>
</evidence>
<evidence type="ECO:0000313" key="7">
    <source>
        <dbReference type="Proteomes" id="UP000006813"/>
    </source>
</evidence>
<comment type="function">
    <text evidence="3">Filament-forming cytoskeletal GTPase.</text>
</comment>
<evidence type="ECO:0000313" key="6">
    <source>
        <dbReference type="EMBL" id="EHB04111.1"/>
    </source>
</evidence>
<keyword evidence="1 4" id="KW-0547">Nucleotide-binding</keyword>
<gene>
    <name evidence="6" type="ORF">GW7_16193</name>
</gene>
<dbReference type="CDD" id="cd01850">
    <property type="entry name" value="CDC_Septin"/>
    <property type="match status" value="1"/>
</dbReference>
<dbReference type="InParanoid" id="G5B4A0"/>
<reference evidence="6 7" key="1">
    <citation type="journal article" date="2011" name="Nature">
        <title>Genome sequencing reveals insights into physiology and longevity of the naked mole rat.</title>
        <authorList>
            <person name="Kim E.B."/>
            <person name="Fang X."/>
            <person name="Fushan A.A."/>
            <person name="Huang Z."/>
            <person name="Lobanov A.V."/>
            <person name="Han L."/>
            <person name="Marino S.M."/>
            <person name="Sun X."/>
            <person name="Turanov A.A."/>
            <person name="Yang P."/>
            <person name="Yim S.H."/>
            <person name="Zhao X."/>
            <person name="Kasaikina M.V."/>
            <person name="Stoletzki N."/>
            <person name="Peng C."/>
            <person name="Polak P."/>
            <person name="Xiong Z."/>
            <person name="Kiezun A."/>
            <person name="Zhu Y."/>
            <person name="Chen Y."/>
            <person name="Kryukov G.V."/>
            <person name="Zhang Q."/>
            <person name="Peshkin L."/>
            <person name="Yang L."/>
            <person name="Bronson R.T."/>
            <person name="Buffenstein R."/>
            <person name="Wang B."/>
            <person name="Han C."/>
            <person name="Li Q."/>
            <person name="Chen L."/>
            <person name="Zhao W."/>
            <person name="Sunyaev S.R."/>
            <person name="Park T.J."/>
            <person name="Zhang G."/>
            <person name="Wang J."/>
            <person name="Gladyshev V.N."/>
        </authorList>
    </citation>
    <scope>NUCLEOTIDE SEQUENCE [LARGE SCALE GENOMIC DNA]</scope>
</reference>
<proteinExistence type="inferred from homology"/>
<dbReference type="InterPro" id="IPR016491">
    <property type="entry name" value="Septin"/>
</dbReference>
<evidence type="ECO:0000256" key="4">
    <source>
        <dbReference type="RuleBase" id="RU004560"/>
    </source>
</evidence>
<comment type="subunit">
    <text evidence="3">Septins polymerize into heterooligomeric protein complexes that form filaments.</text>
</comment>
<protein>
    <recommendedName>
        <fullName evidence="3">Septin</fullName>
    </recommendedName>
</protein>
<dbReference type="GO" id="GO:0005525">
    <property type="term" value="F:GTP binding"/>
    <property type="evidence" value="ECO:0007669"/>
    <property type="project" value="UniProtKB-UniRule"/>
</dbReference>
<evidence type="ECO:0000256" key="2">
    <source>
        <dbReference type="ARBA" id="ARBA00023134"/>
    </source>
</evidence>
<dbReference type="PIRSF" id="PIRSF006698">
    <property type="entry name" value="Septin"/>
    <property type="match status" value="1"/>
</dbReference>
<dbReference type="InterPro" id="IPR030379">
    <property type="entry name" value="G_SEPTIN_dom"/>
</dbReference>
<name>G5B4A0_HETGA</name>
<dbReference type="Pfam" id="PF00735">
    <property type="entry name" value="Septin"/>
    <property type="match status" value="1"/>
</dbReference>
<dbReference type="PANTHER" id="PTHR18884">
    <property type="entry name" value="SEPTIN"/>
    <property type="match status" value="1"/>
</dbReference>
<sequence length="368" mass="41005">MLLEGQRICTGNQEMTSKVKAKTGTPPKKEKQICPSFPLYTIQGQAALGRVQQGFRFNLLCVGETSLGKSTLVATLFNTRPSGAQASHLCPAVGLRAETHELRESNGALTLTVVSTVGFGDQVDREDGHLPIAAYIDAQFEAFLQEELRVPRVPATRPDSRLHACLYFLAPTGHSLRALDLCALRSLGSRVNVILLISKADTLSRAELQRFKARVTAKLAAQGVQLYRFPTDDKAAARLNAAMNKQLPFALVGTTDEVRVGGRLVRGRQYCWGPVEVENEEHCDLVKLREMLVCTNMEDLREQTHSRHYELYRRHRLRELGWADAGPGSGLPCPAEAKESEARRRQFLEACRRKEAELKQAFARRVKE</sequence>
<keyword evidence="3" id="KW-0206">Cytoskeleton</keyword>
<comment type="similarity">
    <text evidence="3 4">Belongs to the TRAFAC class TrmE-Era-EngA-EngB-Septin-like GTPase superfamily. Septin GTPase family.</text>
</comment>
<feature type="domain" description="Septin-type G" evidence="5">
    <location>
        <begin position="53"/>
        <end position="319"/>
    </location>
</feature>
<keyword evidence="2 4" id="KW-0342">GTP-binding</keyword>
<accession>G5B4A0</accession>
<dbReference type="Proteomes" id="UP000006813">
    <property type="component" value="Unassembled WGS sequence"/>
</dbReference>
<dbReference type="AlphaFoldDB" id="G5B4A0"/>
<dbReference type="STRING" id="10181.G5B4A0"/>
<organism evidence="6 7">
    <name type="scientific">Heterocephalus glaber</name>
    <name type="common">Naked mole rat</name>
    <dbReference type="NCBI Taxonomy" id="10181"/>
    <lineage>
        <taxon>Eukaryota</taxon>
        <taxon>Metazoa</taxon>
        <taxon>Chordata</taxon>
        <taxon>Craniata</taxon>
        <taxon>Vertebrata</taxon>
        <taxon>Euteleostomi</taxon>
        <taxon>Mammalia</taxon>
        <taxon>Eutheria</taxon>
        <taxon>Euarchontoglires</taxon>
        <taxon>Glires</taxon>
        <taxon>Rodentia</taxon>
        <taxon>Hystricomorpha</taxon>
        <taxon>Bathyergidae</taxon>
        <taxon>Heterocephalus</taxon>
    </lineage>
</organism>
<dbReference type="PROSITE" id="PS51719">
    <property type="entry name" value="G_SEPTIN"/>
    <property type="match status" value="1"/>
</dbReference>
<evidence type="ECO:0000256" key="1">
    <source>
        <dbReference type="ARBA" id="ARBA00022741"/>
    </source>
</evidence>
<dbReference type="EMBL" id="JH168404">
    <property type="protein sequence ID" value="EHB04111.1"/>
    <property type="molecule type" value="Genomic_DNA"/>
</dbReference>
<dbReference type="OMA" id="ERHYELY"/>
<evidence type="ECO:0000256" key="3">
    <source>
        <dbReference type="PIRNR" id="PIRNR006698"/>
    </source>
</evidence>
<dbReference type="InterPro" id="IPR027417">
    <property type="entry name" value="P-loop_NTPase"/>
</dbReference>
<keyword evidence="3" id="KW-0963">Cytoplasm</keyword>